<organism evidence="3 4">
    <name type="scientific">Fusarium gaditjirri</name>
    <dbReference type="NCBI Taxonomy" id="282569"/>
    <lineage>
        <taxon>Eukaryota</taxon>
        <taxon>Fungi</taxon>
        <taxon>Dikarya</taxon>
        <taxon>Ascomycota</taxon>
        <taxon>Pezizomycotina</taxon>
        <taxon>Sordariomycetes</taxon>
        <taxon>Hypocreomycetidae</taxon>
        <taxon>Hypocreales</taxon>
        <taxon>Nectriaceae</taxon>
        <taxon>Fusarium</taxon>
        <taxon>Fusarium nisikadoi species complex</taxon>
    </lineage>
</organism>
<evidence type="ECO:0000313" key="3">
    <source>
        <dbReference type="EMBL" id="KAF4947419.1"/>
    </source>
</evidence>
<dbReference type="AlphaFoldDB" id="A0A8H4WRR0"/>
<reference evidence="3" key="1">
    <citation type="journal article" date="2020" name="BMC Genomics">
        <title>Correction to: Identification and distribution of gene clusters required for synthesis of sphingolipid metabolism inhibitors in diverse species of the filamentous fungus Fusarium.</title>
        <authorList>
            <person name="Kim H.S."/>
            <person name="Lohmar J.M."/>
            <person name="Busman M."/>
            <person name="Brown D.W."/>
            <person name="Naumann T.A."/>
            <person name="Divon H.H."/>
            <person name="Lysoe E."/>
            <person name="Uhlig S."/>
            <person name="Proctor R.H."/>
        </authorList>
    </citation>
    <scope>NUCLEOTIDE SEQUENCE</scope>
    <source>
        <strain evidence="3">NRRL 45417</strain>
    </source>
</reference>
<dbReference type="Proteomes" id="UP000604273">
    <property type="component" value="Unassembled WGS sequence"/>
</dbReference>
<accession>A0A8H4WRR0</accession>
<sequence length="275" mass="30264">MRFVFTNPDRIADEPELQSANLNMDKKGDTLSEIEAPSVRQRHEPRDFKDLTGHAFSTIPPDFKPVLTIPWTERPDQGISNFPADLTIIERFTTVTQSEQSVTTSIPRRLTPGTEIETVTIIDRTKFIPPSSTSDITSSKETTTDVPSLSTEKTLLASSSYKSSEESSWTTSYTTGLSTGIPPPPPTTPSETPALSDTTRIVIGVAAGVFSLLAAIYIIILVRRWVKRPQPRHEEPHGLQPVPRPVPSTNVAVTVTQNHVGAQPQQPVPDYGWKV</sequence>
<evidence type="ECO:0008006" key="5">
    <source>
        <dbReference type="Google" id="ProtNLM"/>
    </source>
</evidence>
<evidence type="ECO:0000256" key="1">
    <source>
        <dbReference type="SAM" id="MobiDB-lite"/>
    </source>
</evidence>
<comment type="caution">
    <text evidence="3">The sequence shown here is derived from an EMBL/GenBank/DDBJ whole genome shotgun (WGS) entry which is preliminary data.</text>
</comment>
<keyword evidence="2" id="KW-1133">Transmembrane helix</keyword>
<gene>
    <name evidence="3" type="ORF">FGADI_10371</name>
</gene>
<dbReference type="OrthoDB" id="5091094at2759"/>
<keyword evidence="2" id="KW-0812">Transmembrane</keyword>
<proteinExistence type="predicted"/>
<protein>
    <recommendedName>
        <fullName evidence="5">Mid2 domain-containing protein</fullName>
    </recommendedName>
</protein>
<evidence type="ECO:0000313" key="4">
    <source>
        <dbReference type="Proteomes" id="UP000604273"/>
    </source>
</evidence>
<feature type="transmembrane region" description="Helical" evidence="2">
    <location>
        <begin position="201"/>
        <end position="222"/>
    </location>
</feature>
<keyword evidence="2" id="KW-0472">Membrane</keyword>
<feature type="compositionally biased region" description="Low complexity" evidence="1">
    <location>
        <begin position="131"/>
        <end position="141"/>
    </location>
</feature>
<name>A0A8H4WRR0_9HYPO</name>
<feature type="region of interest" description="Disordered" evidence="1">
    <location>
        <begin position="130"/>
        <end position="194"/>
    </location>
</feature>
<keyword evidence="4" id="KW-1185">Reference proteome</keyword>
<feature type="region of interest" description="Disordered" evidence="1">
    <location>
        <begin position="1"/>
        <end position="38"/>
    </location>
</feature>
<dbReference type="EMBL" id="JABFAI010000287">
    <property type="protein sequence ID" value="KAF4947419.1"/>
    <property type="molecule type" value="Genomic_DNA"/>
</dbReference>
<feature type="compositionally biased region" description="Low complexity" evidence="1">
    <location>
        <begin position="153"/>
        <end position="180"/>
    </location>
</feature>
<reference evidence="3" key="2">
    <citation type="submission" date="2020-05" db="EMBL/GenBank/DDBJ databases">
        <authorList>
            <person name="Kim H.-S."/>
            <person name="Proctor R.H."/>
            <person name="Brown D.W."/>
        </authorList>
    </citation>
    <scope>NUCLEOTIDE SEQUENCE</scope>
    <source>
        <strain evidence="3">NRRL 45417</strain>
    </source>
</reference>
<evidence type="ECO:0000256" key="2">
    <source>
        <dbReference type="SAM" id="Phobius"/>
    </source>
</evidence>